<sequence>LLTCFYLDVIVTYSVPDCYLSFLEATTSCNTANDCPSGACVYSINQMKRVCCEPKKGSIQPNAPGIKKLCMDPGGIRTRACGLV</sequence>
<dbReference type="AlphaFoldDB" id="A0A0N4W8T0"/>
<protein>
    <submittedName>
        <fullName evidence="1">CC domain-containing protein</fullName>
    </submittedName>
</protein>
<organism evidence="1">
    <name type="scientific">Haemonchus placei</name>
    <name type="common">Barber's pole worm</name>
    <dbReference type="NCBI Taxonomy" id="6290"/>
    <lineage>
        <taxon>Eukaryota</taxon>
        <taxon>Metazoa</taxon>
        <taxon>Ecdysozoa</taxon>
        <taxon>Nematoda</taxon>
        <taxon>Chromadorea</taxon>
        <taxon>Rhabditida</taxon>
        <taxon>Rhabditina</taxon>
        <taxon>Rhabditomorpha</taxon>
        <taxon>Strongyloidea</taxon>
        <taxon>Trichostrongylidae</taxon>
        <taxon>Haemonchus</taxon>
    </lineage>
</organism>
<name>A0A0N4W8T0_HAEPC</name>
<evidence type="ECO:0000313" key="1">
    <source>
        <dbReference type="WBParaSite" id="HPLM_0000664301-mRNA-1"/>
    </source>
</evidence>
<reference evidence="1" key="1">
    <citation type="submission" date="2017-02" db="UniProtKB">
        <authorList>
            <consortium name="WormBaseParasite"/>
        </authorList>
    </citation>
    <scope>IDENTIFICATION</scope>
</reference>
<accession>A0A0N4W8T0</accession>
<proteinExistence type="predicted"/>
<dbReference type="WBParaSite" id="HPLM_0000664301-mRNA-1">
    <property type="protein sequence ID" value="HPLM_0000664301-mRNA-1"/>
    <property type="gene ID" value="HPLM_0000664301"/>
</dbReference>